<accession>A0A9P4XEA0</accession>
<comment type="caution">
    <text evidence="2">The sequence shown here is derived from an EMBL/GenBank/DDBJ whole genome shotgun (WGS) entry which is preliminary data.</text>
</comment>
<protein>
    <submittedName>
        <fullName evidence="2">Uncharacterized protein</fullName>
    </submittedName>
</protein>
<keyword evidence="3" id="KW-1185">Reference proteome</keyword>
<feature type="region of interest" description="Disordered" evidence="1">
    <location>
        <begin position="43"/>
        <end position="75"/>
    </location>
</feature>
<gene>
    <name evidence="2" type="ORF">CFAM422_007311</name>
</gene>
<evidence type="ECO:0000313" key="2">
    <source>
        <dbReference type="EMBL" id="KAF3069201.1"/>
    </source>
</evidence>
<sequence length="75" mass="8614">MSPVICRQSEMQTSLGVLGAIYEERANGQPDSAIDRHIFRRRVPSHKAQANSSERPAQSQGYRNVYSDMPTRWRH</sequence>
<evidence type="ECO:0000256" key="1">
    <source>
        <dbReference type="SAM" id="MobiDB-lite"/>
    </source>
</evidence>
<dbReference type="EMBL" id="QLNT01000012">
    <property type="protein sequence ID" value="KAF3069201.1"/>
    <property type="molecule type" value="Genomic_DNA"/>
</dbReference>
<proteinExistence type="predicted"/>
<reference evidence="2 3" key="1">
    <citation type="submission" date="2018-06" db="EMBL/GenBank/DDBJ databases">
        <title>Genome analysis of cellulolytic fungus Trichoderma lentiforme CFAM-422.</title>
        <authorList>
            <person name="Steindorff A.S."/>
            <person name="Formighieri E.F."/>
            <person name="Midorikawa G.E.O."/>
            <person name="Tamietti M.S."/>
            <person name="Ramos E.Z."/>
            <person name="Silva A.S."/>
            <person name="Bon E.P.S."/>
            <person name="Mendes T.D."/>
            <person name="Damaso M.C.T."/>
            <person name="Favaro L.C.L."/>
        </authorList>
    </citation>
    <scope>NUCLEOTIDE SEQUENCE [LARGE SCALE GENOMIC DNA]</scope>
    <source>
        <strain evidence="2 3">CFAM-422</strain>
    </source>
</reference>
<dbReference type="Proteomes" id="UP000801864">
    <property type="component" value="Unassembled WGS sequence"/>
</dbReference>
<name>A0A9P4XEA0_9HYPO</name>
<feature type="compositionally biased region" description="Polar residues" evidence="1">
    <location>
        <begin position="48"/>
        <end position="62"/>
    </location>
</feature>
<organism evidence="2 3">
    <name type="scientific">Trichoderma lentiforme</name>
    <dbReference type="NCBI Taxonomy" id="1567552"/>
    <lineage>
        <taxon>Eukaryota</taxon>
        <taxon>Fungi</taxon>
        <taxon>Dikarya</taxon>
        <taxon>Ascomycota</taxon>
        <taxon>Pezizomycotina</taxon>
        <taxon>Sordariomycetes</taxon>
        <taxon>Hypocreomycetidae</taxon>
        <taxon>Hypocreales</taxon>
        <taxon>Hypocreaceae</taxon>
        <taxon>Trichoderma</taxon>
    </lineage>
</organism>
<evidence type="ECO:0000313" key="3">
    <source>
        <dbReference type="Proteomes" id="UP000801864"/>
    </source>
</evidence>
<dbReference type="AlphaFoldDB" id="A0A9P4XEA0"/>